<name>A0ABD3TGS8_SINWO</name>
<dbReference type="InterPro" id="IPR051560">
    <property type="entry name" value="MAM_domain-containing"/>
</dbReference>
<feature type="domain" description="MAM" evidence="4">
    <location>
        <begin position="23"/>
        <end position="174"/>
    </location>
</feature>
<feature type="transmembrane region" description="Helical" evidence="2">
    <location>
        <begin position="224"/>
        <end position="249"/>
    </location>
</feature>
<dbReference type="AlphaFoldDB" id="A0ABD3TGS8"/>
<dbReference type="Pfam" id="PF00629">
    <property type="entry name" value="MAM"/>
    <property type="match status" value="1"/>
</dbReference>
<proteinExistence type="predicted"/>
<keyword evidence="2" id="KW-1133">Transmembrane helix</keyword>
<reference evidence="5 6" key="1">
    <citation type="submission" date="2024-11" db="EMBL/GenBank/DDBJ databases">
        <title>Chromosome-level genome assembly of the freshwater bivalve Anodonta woodiana.</title>
        <authorList>
            <person name="Chen X."/>
        </authorList>
    </citation>
    <scope>NUCLEOTIDE SEQUENCE [LARGE SCALE GENOMIC DNA]</scope>
    <source>
        <strain evidence="5">MN2024</strain>
        <tissue evidence="5">Gills</tissue>
    </source>
</reference>
<keyword evidence="2" id="KW-0472">Membrane</keyword>
<dbReference type="CDD" id="cd06263">
    <property type="entry name" value="MAM"/>
    <property type="match status" value="1"/>
</dbReference>
<dbReference type="InterPro" id="IPR013320">
    <property type="entry name" value="ConA-like_dom_sf"/>
</dbReference>
<dbReference type="PANTHER" id="PTHR23282">
    <property type="entry name" value="APICAL ENDOSOMAL GLYCOPROTEIN PRECURSOR"/>
    <property type="match status" value="1"/>
</dbReference>
<dbReference type="Proteomes" id="UP001634394">
    <property type="component" value="Unassembled WGS sequence"/>
</dbReference>
<evidence type="ECO:0000256" key="2">
    <source>
        <dbReference type="SAM" id="Phobius"/>
    </source>
</evidence>
<feature type="signal peptide" evidence="3">
    <location>
        <begin position="1"/>
        <end position="22"/>
    </location>
</feature>
<evidence type="ECO:0000313" key="6">
    <source>
        <dbReference type="Proteomes" id="UP001634394"/>
    </source>
</evidence>
<protein>
    <recommendedName>
        <fullName evidence="4">MAM domain-containing protein</fullName>
    </recommendedName>
</protein>
<gene>
    <name evidence="5" type="ORF">ACJMK2_021351</name>
</gene>
<dbReference type="PANTHER" id="PTHR23282:SF101">
    <property type="entry name" value="MAM DOMAIN-CONTAINING PROTEIN"/>
    <property type="match status" value="1"/>
</dbReference>
<dbReference type="EMBL" id="JBJQND010000018">
    <property type="protein sequence ID" value="KAL3835890.1"/>
    <property type="molecule type" value="Genomic_DNA"/>
</dbReference>
<evidence type="ECO:0000256" key="3">
    <source>
        <dbReference type="SAM" id="SignalP"/>
    </source>
</evidence>
<keyword evidence="3" id="KW-0732">Signal</keyword>
<keyword evidence="2" id="KW-0812">Transmembrane</keyword>
<organism evidence="5 6">
    <name type="scientific">Sinanodonta woodiana</name>
    <name type="common">Chinese pond mussel</name>
    <name type="synonym">Anodonta woodiana</name>
    <dbReference type="NCBI Taxonomy" id="1069815"/>
    <lineage>
        <taxon>Eukaryota</taxon>
        <taxon>Metazoa</taxon>
        <taxon>Spiralia</taxon>
        <taxon>Lophotrochozoa</taxon>
        <taxon>Mollusca</taxon>
        <taxon>Bivalvia</taxon>
        <taxon>Autobranchia</taxon>
        <taxon>Heteroconchia</taxon>
        <taxon>Palaeoheterodonta</taxon>
        <taxon>Unionida</taxon>
        <taxon>Unionoidea</taxon>
        <taxon>Unionidae</taxon>
        <taxon>Unioninae</taxon>
        <taxon>Sinanodonta</taxon>
    </lineage>
</organism>
<dbReference type="SMART" id="SM00137">
    <property type="entry name" value="MAM"/>
    <property type="match status" value="1"/>
</dbReference>
<dbReference type="PROSITE" id="PS50060">
    <property type="entry name" value="MAM_2"/>
    <property type="match status" value="1"/>
</dbReference>
<sequence length="380" mass="42951">MSQLTSLCAYICIYSIINVAFTMSCDFQSECSEWTIEKSWTRMRSGESKNNSNVPKTDHTLGKGVGFYLYLISSPNQITVARLLSTPLKQLHTCLIFWYSMYESDVQSLQVFITLNDSTKLEIWNKIGNMPYVWNEARVTFSYDREFQIVFEGKKASDGHMALDDISVTYVCPATSTQSIVDNVTPVGNTDSKKNQLSSTSTQSISDNVTSIGNTDSEKNQLSYGVYVGISTGFAAILLITCIVTIIIVRKKRRRHESQKKETIMGVGYLFANNHGDRREEEKANISNQTPDEIRTEINEIHVNVHTSTNNACAEIPDAQYDKVANTGYETTNILPYKQANISDYVEVDDVSITRYEPLRQRDGDTYDHISGKYDYENTT</sequence>
<accession>A0ABD3TGS8</accession>
<dbReference type="SUPFAM" id="SSF49899">
    <property type="entry name" value="Concanavalin A-like lectins/glucanases"/>
    <property type="match status" value="1"/>
</dbReference>
<comment type="caution">
    <text evidence="5">The sequence shown here is derived from an EMBL/GenBank/DDBJ whole genome shotgun (WGS) entry which is preliminary data.</text>
</comment>
<evidence type="ECO:0000256" key="1">
    <source>
        <dbReference type="SAM" id="MobiDB-lite"/>
    </source>
</evidence>
<evidence type="ECO:0000313" key="5">
    <source>
        <dbReference type="EMBL" id="KAL3835890.1"/>
    </source>
</evidence>
<dbReference type="Gene3D" id="2.60.120.200">
    <property type="match status" value="1"/>
</dbReference>
<dbReference type="InterPro" id="IPR000998">
    <property type="entry name" value="MAM_dom"/>
</dbReference>
<feature type="chain" id="PRO_5044787521" description="MAM domain-containing protein" evidence="3">
    <location>
        <begin position="23"/>
        <end position="380"/>
    </location>
</feature>
<feature type="region of interest" description="Disordered" evidence="1">
    <location>
        <begin position="183"/>
        <end position="212"/>
    </location>
</feature>
<evidence type="ECO:0000259" key="4">
    <source>
        <dbReference type="PROSITE" id="PS50060"/>
    </source>
</evidence>
<keyword evidence="6" id="KW-1185">Reference proteome</keyword>